<evidence type="ECO:0000256" key="1">
    <source>
        <dbReference type="ARBA" id="ARBA00009437"/>
    </source>
</evidence>
<dbReference type="AlphaFoldDB" id="A0A6N7XEQ3"/>
<evidence type="ECO:0000256" key="2">
    <source>
        <dbReference type="ARBA" id="ARBA00023015"/>
    </source>
</evidence>
<dbReference type="PROSITE" id="PS50931">
    <property type="entry name" value="HTH_LYSR"/>
    <property type="match status" value="1"/>
</dbReference>
<organism evidence="6 7">
    <name type="scientific">Tissierella pigra</name>
    <dbReference type="NCBI Taxonomy" id="2607614"/>
    <lineage>
        <taxon>Bacteria</taxon>
        <taxon>Bacillati</taxon>
        <taxon>Bacillota</taxon>
        <taxon>Tissierellia</taxon>
        <taxon>Tissierellales</taxon>
        <taxon>Tissierellaceae</taxon>
        <taxon>Tissierella</taxon>
    </lineage>
</organism>
<name>A0A6N7XEQ3_9FIRM</name>
<dbReference type="EMBL" id="VUNQ01000004">
    <property type="protein sequence ID" value="MSU00469.1"/>
    <property type="molecule type" value="Genomic_DNA"/>
</dbReference>
<dbReference type="Gene3D" id="1.10.10.10">
    <property type="entry name" value="Winged helix-like DNA-binding domain superfamily/Winged helix DNA-binding domain"/>
    <property type="match status" value="1"/>
</dbReference>
<keyword evidence="4" id="KW-0804">Transcription</keyword>
<evidence type="ECO:0000259" key="5">
    <source>
        <dbReference type="PROSITE" id="PS50931"/>
    </source>
</evidence>
<dbReference type="InterPro" id="IPR036388">
    <property type="entry name" value="WH-like_DNA-bd_sf"/>
</dbReference>
<dbReference type="Proteomes" id="UP000469523">
    <property type="component" value="Unassembled WGS sequence"/>
</dbReference>
<keyword evidence="2" id="KW-0805">Transcription regulation</keyword>
<accession>A0A6N7XEQ3</accession>
<protein>
    <submittedName>
        <fullName evidence="6">LysR family transcriptional regulator</fullName>
    </submittedName>
</protein>
<dbReference type="PRINTS" id="PR00039">
    <property type="entry name" value="HTHLYSR"/>
</dbReference>
<keyword evidence="7" id="KW-1185">Reference proteome</keyword>
<dbReference type="GO" id="GO:0000976">
    <property type="term" value="F:transcription cis-regulatory region binding"/>
    <property type="evidence" value="ECO:0007669"/>
    <property type="project" value="TreeGrafter"/>
</dbReference>
<dbReference type="Pfam" id="PF03466">
    <property type="entry name" value="LysR_substrate"/>
    <property type="match status" value="1"/>
</dbReference>
<dbReference type="Gene3D" id="3.40.190.10">
    <property type="entry name" value="Periplasmic binding protein-like II"/>
    <property type="match status" value="2"/>
</dbReference>
<evidence type="ECO:0000313" key="6">
    <source>
        <dbReference type="EMBL" id="MSU00469.1"/>
    </source>
</evidence>
<sequence length="288" mass="33301">MNIKLLEAFLAVIDNKTMASAANKLFTTQPNISLMIKDLENHYSARLFNRVSNKLYLTPEGIKLEKYARKIMADFKELNEAMFSQNKTVRIGSSVTVGQYLLNDYLENLKSLMPNVDLEVEINNTAEIENLILNNRIDVAIVEGKINSKNIVEVEILQDELIAVISYDYPLNKSINKLSDLEQLPWISREEGSRHRNQFEIEMNEMKIYPQVVFRATNLETVMQAVENKYGFTIISKIAADEAIKTQRLKQLNFEDYSCPRSIRYIYNKNQKDNVFISKILDCINNKL</sequence>
<comment type="caution">
    <text evidence="6">The sequence shown here is derived from an EMBL/GenBank/DDBJ whole genome shotgun (WGS) entry which is preliminary data.</text>
</comment>
<gene>
    <name evidence="6" type="ORF">FYJ83_03185</name>
</gene>
<dbReference type="RefSeq" id="WP_154438895.1">
    <property type="nucleotide sequence ID" value="NZ_VUNQ01000004.1"/>
</dbReference>
<reference evidence="6 7" key="1">
    <citation type="submission" date="2019-09" db="EMBL/GenBank/DDBJ databases">
        <title>In-depth cultivation of the pig gut microbiome towards novel bacterial diversity and tailored functional studies.</title>
        <authorList>
            <person name="Wylensek D."/>
            <person name="Hitch T.C.A."/>
            <person name="Clavel T."/>
        </authorList>
    </citation>
    <scope>NUCLEOTIDE SEQUENCE [LARGE SCALE GENOMIC DNA]</scope>
    <source>
        <strain evidence="6 7">WCA3-693-APC-4?</strain>
    </source>
</reference>
<feature type="domain" description="HTH lysR-type" evidence="5">
    <location>
        <begin position="1"/>
        <end position="58"/>
    </location>
</feature>
<keyword evidence="3" id="KW-0238">DNA-binding</keyword>
<comment type="similarity">
    <text evidence="1">Belongs to the LysR transcriptional regulatory family.</text>
</comment>
<dbReference type="SUPFAM" id="SSF53850">
    <property type="entry name" value="Periplasmic binding protein-like II"/>
    <property type="match status" value="1"/>
</dbReference>
<dbReference type="InterPro" id="IPR036390">
    <property type="entry name" value="WH_DNA-bd_sf"/>
</dbReference>
<evidence type="ECO:0000256" key="3">
    <source>
        <dbReference type="ARBA" id="ARBA00023125"/>
    </source>
</evidence>
<proteinExistence type="inferred from homology"/>
<dbReference type="GO" id="GO:0003700">
    <property type="term" value="F:DNA-binding transcription factor activity"/>
    <property type="evidence" value="ECO:0007669"/>
    <property type="project" value="InterPro"/>
</dbReference>
<dbReference type="InterPro" id="IPR005119">
    <property type="entry name" value="LysR_subst-bd"/>
</dbReference>
<dbReference type="SUPFAM" id="SSF46785">
    <property type="entry name" value="Winged helix' DNA-binding domain"/>
    <property type="match status" value="1"/>
</dbReference>
<dbReference type="PANTHER" id="PTHR30126:SF40">
    <property type="entry name" value="HTH-TYPE TRANSCRIPTIONAL REGULATOR GLTR"/>
    <property type="match status" value="1"/>
</dbReference>
<dbReference type="Pfam" id="PF00126">
    <property type="entry name" value="HTH_1"/>
    <property type="match status" value="1"/>
</dbReference>
<evidence type="ECO:0000313" key="7">
    <source>
        <dbReference type="Proteomes" id="UP000469523"/>
    </source>
</evidence>
<dbReference type="PANTHER" id="PTHR30126">
    <property type="entry name" value="HTH-TYPE TRANSCRIPTIONAL REGULATOR"/>
    <property type="match status" value="1"/>
</dbReference>
<dbReference type="InterPro" id="IPR000847">
    <property type="entry name" value="LysR_HTH_N"/>
</dbReference>
<evidence type="ECO:0000256" key="4">
    <source>
        <dbReference type="ARBA" id="ARBA00023163"/>
    </source>
</evidence>